<name>A0A0A8ZYY7_ARUDO</name>
<protein>
    <submittedName>
        <fullName evidence="1">Uncharacterized protein</fullName>
    </submittedName>
</protein>
<sequence length="98" mass="11100">MDQASICRDIRLNTFINRLSKDHLGLVHCPGLAQCIDNHVLSHVTRCNPLLHHLMEQITCFSHLALLKGAIHNNAIIRSSWSARWLLLASQKFFSGTE</sequence>
<evidence type="ECO:0000313" key="1">
    <source>
        <dbReference type="EMBL" id="JAD40002.1"/>
    </source>
</evidence>
<proteinExistence type="predicted"/>
<reference evidence="1" key="1">
    <citation type="submission" date="2014-09" db="EMBL/GenBank/DDBJ databases">
        <authorList>
            <person name="Magalhaes I.L.F."/>
            <person name="Oliveira U."/>
            <person name="Santos F.R."/>
            <person name="Vidigal T.H.D.A."/>
            <person name="Brescovit A.D."/>
            <person name="Santos A.J."/>
        </authorList>
    </citation>
    <scope>NUCLEOTIDE SEQUENCE</scope>
    <source>
        <tissue evidence="1">Shoot tissue taken approximately 20 cm above the soil surface</tissue>
    </source>
</reference>
<dbReference type="EMBL" id="GBRH01257893">
    <property type="protein sequence ID" value="JAD40002.1"/>
    <property type="molecule type" value="Transcribed_RNA"/>
</dbReference>
<organism evidence="1">
    <name type="scientific">Arundo donax</name>
    <name type="common">Giant reed</name>
    <name type="synonym">Donax arundinaceus</name>
    <dbReference type="NCBI Taxonomy" id="35708"/>
    <lineage>
        <taxon>Eukaryota</taxon>
        <taxon>Viridiplantae</taxon>
        <taxon>Streptophyta</taxon>
        <taxon>Embryophyta</taxon>
        <taxon>Tracheophyta</taxon>
        <taxon>Spermatophyta</taxon>
        <taxon>Magnoliopsida</taxon>
        <taxon>Liliopsida</taxon>
        <taxon>Poales</taxon>
        <taxon>Poaceae</taxon>
        <taxon>PACMAD clade</taxon>
        <taxon>Arundinoideae</taxon>
        <taxon>Arundineae</taxon>
        <taxon>Arundo</taxon>
    </lineage>
</organism>
<dbReference type="AlphaFoldDB" id="A0A0A8ZYY7"/>
<reference evidence="1" key="2">
    <citation type="journal article" date="2015" name="Data Brief">
        <title>Shoot transcriptome of the giant reed, Arundo donax.</title>
        <authorList>
            <person name="Barrero R.A."/>
            <person name="Guerrero F.D."/>
            <person name="Moolhuijzen P."/>
            <person name="Goolsby J.A."/>
            <person name="Tidwell J."/>
            <person name="Bellgard S.E."/>
            <person name="Bellgard M.I."/>
        </authorList>
    </citation>
    <scope>NUCLEOTIDE SEQUENCE</scope>
    <source>
        <tissue evidence="1">Shoot tissue taken approximately 20 cm above the soil surface</tissue>
    </source>
</reference>
<accession>A0A0A8ZYY7</accession>